<feature type="domain" description="DUF4236" evidence="3">
    <location>
        <begin position="3"/>
        <end position="56"/>
    </location>
</feature>
<sequence length="107" mass="11542">MGLRFRKSFKIAPGVRVNVGKTRSSVSIGSKGLTTNISKRGVRTTASIPGTGLSYTTNSQTSKRTSAKRTPRAEDRPANQERGSIIEGVIGLAIISAIGYFILKWIF</sequence>
<dbReference type="InterPro" id="IPR025330">
    <property type="entry name" value="DUF4236"/>
</dbReference>
<evidence type="ECO:0000313" key="5">
    <source>
        <dbReference type="Proteomes" id="UP000680706"/>
    </source>
</evidence>
<evidence type="ECO:0000259" key="3">
    <source>
        <dbReference type="Pfam" id="PF14020"/>
    </source>
</evidence>
<keyword evidence="5" id="KW-1185">Reference proteome</keyword>
<dbReference type="Proteomes" id="UP000680706">
    <property type="component" value="Plasmid pAb134-03"/>
</dbReference>
<feature type="region of interest" description="Disordered" evidence="1">
    <location>
        <begin position="41"/>
        <end position="80"/>
    </location>
</feature>
<evidence type="ECO:0000256" key="1">
    <source>
        <dbReference type="SAM" id="MobiDB-lite"/>
    </source>
</evidence>
<dbReference type="Pfam" id="PF14020">
    <property type="entry name" value="DUF4236"/>
    <property type="match status" value="1"/>
</dbReference>
<geneLocation type="plasmid" evidence="4 5">
    <name>pAb134-03</name>
</geneLocation>
<evidence type="ECO:0000256" key="2">
    <source>
        <dbReference type="SAM" id="Phobius"/>
    </source>
</evidence>
<feature type="compositionally biased region" description="Polar residues" evidence="1">
    <location>
        <begin position="41"/>
        <end position="64"/>
    </location>
</feature>
<gene>
    <name evidence="4" type="ORF">KGB56_25870</name>
</gene>
<evidence type="ECO:0000313" key="4">
    <source>
        <dbReference type="EMBL" id="QUS59045.1"/>
    </source>
</evidence>
<keyword evidence="4" id="KW-0614">Plasmid</keyword>
<keyword evidence="2" id="KW-1133">Transmembrane helix</keyword>
<dbReference type="RefSeq" id="WP_075701414.1">
    <property type="nucleotide sequence ID" value="NZ_CP074129.1"/>
</dbReference>
<protein>
    <submittedName>
        <fullName evidence="4">DUF4236 domain-containing protein</fullName>
    </submittedName>
</protein>
<reference evidence="4 5" key="1">
    <citation type="journal article" date="2021" name="Angew. Chem. Int. Ed. Engl.">
        <title>A novel family of nonribosomal peptides modulate collective behavior in Pseudovibrio bacteria isolated from marine sponges.</title>
        <authorList>
            <person name="Ioca L.P."/>
            <person name="Dai Y."/>
            <person name="Kunakom S."/>
            <person name="Diaz-Espinosa J."/>
            <person name="Krunic A."/>
            <person name="Crnkovic C.M."/>
            <person name="Orjala J."/>
            <person name="Sanchez L.M."/>
            <person name="Ferreira A.G."/>
            <person name="Berlinck R.G.S."/>
            <person name="Eustaquio A.S."/>
        </authorList>
    </citation>
    <scope>NUCLEOTIDE SEQUENCE [LARGE SCALE GENOMIC DNA]</scope>
    <source>
        <strain evidence="4 5">Ab134</strain>
        <plasmid evidence="4 5">pAb134-03</plasmid>
    </source>
</reference>
<keyword evidence="2" id="KW-0812">Transmembrane</keyword>
<organism evidence="4 5">
    <name type="scientific">Pseudovibrio brasiliensis</name>
    <dbReference type="NCBI Taxonomy" id="1898042"/>
    <lineage>
        <taxon>Bacteria</taxon>
        <taxon>Pseudomonadati</taxon>
        <taxon>Pseudomonadota</taxon>
        <taxon>Alphaproteobacteria</taxon>
        <taxon>Hyphomicrobiales</taxon>
        <taxon>Stappiaceae</taxon>
        <taxon>Pseudovibrio</taxon>
    </lineage>
</organism>
<keyword evidence="2" id="KW-0472">Membrane</keyword>
<proteinExistence type="predicted"/>
<name>A0ABX8AVF1_9HYPH</name>
<feature type="transmembrane region" description="Helical" evidence="2">
    <location>
        <begin position="85"/>
        <end position="103"/>
    </location>
</feature>
<dbReference type="EMBL" id="CP074129">
    <property type="protein sequence ID" value="QUS59045.1"/>
    <property type="molecule type" value="Genomic_DNA"/>
</dbReference>
<accession>A0ABX8AVF1</accession>